<dbReference type="EMBL" id="LATX01000226">
    <property type="protein sequence ID" value="KTB46865.1"/>
    <property type="molecule type" value="Genomic_DNA"/>
</dbReference>
<proteinExistence type="predicted"/>
<reference evidence="2 3" key="1">
    <citation type="submission" date="2015-12" db="EMBL/GenBank/DDBJ databases">
        <title>Draft genome sequence of Moniliophthora roreri, the causal agent of frosty pod rot of cacao.</title>
        <authorList>
            <person name="Aime M.C."/>
            <person name="Diaz-Valderrama J.R."/>
            <person name="Kijpornyongpan T."/>
            <person name="Phillips-Mora W."/>
        </authorList>
    </citation>
    <scope>NUCLEOTIDE SEQUENCE [LARGE SCALE GENOMIC DNA]</scope>
    <source>
        <strain evidence="2 3">MCA 2952</strain>
    </source>
</reference>
<gene>
    <name evidence="2" type="ORF">WG66_558</name>
</gene>
<evidence type="ECO:0000256" key="1">
    <source>
        <dbReference type="SAM" id="MobiDB-lite"/>
    </source>
</evidence>
<comment type="caution">
    <text evidence="2">The sequence shown here is derived from an EMBL/GenBank/DDBJ whole genome shotgun (WGS) entry which is preliminary data.</text>
</comment>
<feature type="compositionally biased region" description="Basic and acidic residues" evidence="1">
    <location>
        <begin position="163"/>
        <end position="175"/>
    </location>
</feature>
<name>A0A0W0GE79_MONRR</name>
<dbReference type="AlphaFoldDB" id="A0A0W0GE79"/>
<feature type="region of interest" description="Disordered" evidence="1">
    <location>
        <begin position="163"/>
        <end position="221"/>
    </location>
</feature>
<evidence type="ECO:0000313" key="3">
    <source>
        <dbReference type="Proteomes" id="UP000054988"/>
    </source>
</evidence>
<protein>
    <submittedName>
        <fullName evidence="2">Uncharacterized protein</fullName>
    </submittedName>
</protein>
<accession>A0A0W0GE79</accession>
<sequence>MTSPKISDVFTRSRHPQHPFLLPQLLDSNTSTQRQRIPLTLSLSRLAGVYHPIFLLPLSTHSPSHPGPLAASVNKGNDEFVAAVVPEAIESLLDASFAALGTSCKADTARVDTSTMEGSCSNADTTIVFGDVENPRITILGSLGVGVIIERLRVGKWLSKDCEEGGRSWKKEGERQGNGIPGYLVPSPSSPMPTPSRAAAETLENPRRNHQENSPGGFLGP</sequence>
<evidence type="ECO:0000313" key="2">
    <source>
        <dbReference type="EMBL" id="KTB46865.1"/>
    </source>
</evidence>
<dbReference type="Proteomes" id="UP000054988">
    <property type="component" value="Unassembled WGS sequence"/>
</dbReference>
<organism evidence="2 3">
    <name type="scientific">Moniliophthora roreri</name>
    <name type="common">Frosty pod rot fungus</name>
    <name type="synonym">Monilia roreri</name>
    <dbReference type="NCBI Taxonomy" id="221103"/>
    <lineage>
        <taxon>Eukaryota</taxon>
        <taxon>Fungi</taxon>
        <taxon>Dikarya</taxon>
        <taxon>Basidiomycota</taxon>
        <taxon>Agaricomycotina</taxon>
        <taxon>Agaricomycetes</taxon>
        <taxon>Agaricomycetidae</taxon>
        <taxon>Agaricales</taxon>
        <taxon>Marasmiineae</taxon>
        <taxon>Marasmiaceae</taxon>
        <taxon>Moniliophthora</taxon>
    </lineage>
</organism>